<dbReference type="PROSITE" id="PS00409">
    <property type="entry name" value="PROKAR_NTER_METHYL"/>
    <property type="match status" value="1"/>
</dbReference>
<keyword evidence="4" id="KW-1185">Reference proteome</keyword>
<proteinExistence type="predicted"/>
<dbReference type="EMBL" id="SLTR01000016">
    <property type="protein sequence ID" value="TDB01743.1"/>
    <property type="molecule type" value="Genomic_DNA"/>
</dbReference>
<reference evidence="3 4" key="1">
    <citation type="submission" date="2019-03" db="EMBL/GenBank/DDBJ databases">
        <title>Halomonas marinisediminis sp. nov., a moderately halophilic bacterium isolated from the Bohai Gulf.</title>
        <authorList>
            <person name="Ji X."/>
        </authorList>
    </citation>
    <scope>NUCLEOTIDE SEQUENCE [LARGE SCALE GENOMIC DNA]</scope>
    <source>
        <strain evidence="3 4">204</strain>
    </source>
</reference>
<keyword evidence="2" id="KW-0812">Transmembrane</keyword>
<evidence type="ECO:0000313" key="3">
    <source>
        <dbReference type="EMBL" id="TDB01743.1"/>
    </source>
</evidence>
<organism evidence="3 4">
    <name type="scientific">Halomonas marinisediminis</name>
    <dbReference type="NCBI Taxonomy" id="2546095"/>
    <lineage>
        <taxon>Bacteria</taxon>
        <taxon>Pseudomonadati</taxon>
        <taxon>Pseudomonadota</taxon>
        <taxon>Gammaproteobacteria</taxon>
        <taxon>Oceanospirillales</taxon>
        <taxon>Halomonadaceae</taxon>
        <taxon>Halomonas</taxon>
    </lineage>
</organism>
<feature type="transmembrane region" description="Helical" evidence="2">
    <location>
        <begin position="20"/>
        <end position="41"/>
    </location>
</feature>
<keyword evidence="2" id="KW-1133">Transmembrane helix</keyword>
<protein>
    <submittedName>
        <fullName evidence="3">Prepilin-type N-terminal cleavage/methylation domain-containing protein</fullName>
    </submittedName>
</protein>
<dbReference type="Pfam" id="PF07963">
    <property type="entry name" value="N_methyl"/>
    <property type="match status" value="1"/>
</dbReference>
<evidence type="ECO:0000256" key="2">
    <source>
        <dbReference type="SAM" id="Phobius"/>
    </source>
</evidence>
<evidence type="ECO:0000313" key="4">
    <source>
        <dbReference type="Proteomes" id="UP000294823"/>
    </source>
</evidence>
<feature type="compositionally biased region" description="Acidic residues" evidence="1">
    <location>
        <begin position="171"/>
        <end position="193"/>
    </location>
</feature>
<evidence type="ECO:0000256" key="1">
    <source>
        <dbReference type="SAM" id="MobiDB-lite"/>
    </source>
</evidence>
<dbReference type="InterPro" id="IPR012902">
    <property type="entry name" value="N_methyl_site"/>
</dbReference>
<feature type="non-terminal residue" evidence="3">
    <location>
        <position position="193"/>
    </location>
</feature>
<feature type="region of interest" description="Disordered" evidence="1">
    <location>
        <begin position="163"/>
        <end position="193"/>
    </location>
</feature>
<dbReference type="Proteomes" id="UP000294823">
    <property type="component" value="Unassembled WGS sequence"/>
</dbReference>
<sequence>MPDIRFSRRIPSSSSGFSLVELMVAMLIGLVIILGAGQLFLTVFQTNRQVDLLSEKQAAITFLTEDLIREVRRGDFVAENYRLSRVKEKESPAVIEKKDAVGKFQELVGGLMMPQGASEENILFSNSSYGLATSSGAVTTFDFELESVDGNREPIKFIAVERTAAVGGETGDGETGDGETGDGETGDGETGDG</sequence>
<keyword evidence="2" id="KW-0472">Membrane</keyword>
<comment type="caution">
    <text evidence="3">The sequence shown here is derived from an EMBL/GenBank/DDBJ whole genome shotgun (WGS) entry which is preliminary data.</text>
</comment>
<gene>
    <name evidence="3" type="ORF">E0702_12150</name>
</gene>
<accession>A0ABY2D570</accession>
<dbReference type="NCBIfam" id="TIGR02532">
    <property type="entry name" value="IV_pilin_GFxxxE"/>
    <property type="match status" value="1"/>
</dbReference>
<name>A0ABY2D570_9GAMM</name>